<proteinExistence type="inferred from homology"/>
<dbReference type="Pfam" id="PF04828">
    <property type="entry name" value="GFA"/>
    <property type="match status" value="1"/>
</dbReference>
<dbReference type="PANTHER" id="PTHR33337">
    <property type="entry name" value="GFA DOMAIN-CONTAINING PROTEIN"/>
    <property type="match status" value="1"/>
</dbReference>
<dbReference type="InterPro" id="IPR006913">
    <property type="entry name" value="CENP-V/GFA"/>
</dbReference>
<evidence type="ECO:0000256" key="3">
    <source>
        <dbReference type="ARBA" id="ARBA00022833"/>
    </source>
</evidence>
<comment type="caution">
    <text evidence="6">The sequence shown here is derived from an EMBL/GenBank/DDBJ whole genome shotgun (WGS) entry which is preliminary data.</text>
</comment>
<organism evidence="6 7">
    <name type="scientific">Mangrovimicrobium sediminis</name>
    <dbReference type="NCBI Taxonomy" id="2562682"/>
    <lineage>
        <taxon>Bacteria</taxon>
        <taxon>Pseudomonadati</taxon>
        <taxon>Pseudomonadota</taxon>
        <taxon>Gammaproteobacteria</taxon>
        <taxon>Cellvibrionales</taxon>
        <taxon>Halieaceae</taxon>
        <taxon>Mangrovimicrobium</taxon>
    </lineage>
</organism>
<dbReference type="OrthoDB" id="4188830at2"/>
<dbReference type="InterPro" id="IPR011057">
    <property type="entry name" value="Mss4-like_sf"/>
</dbReference>
<comment type="similarity">
    <text evidence="1">Belongs to the Gfa family.</text>
</comment>
<protein>
    <submittedName>
        <fullName evidence="6">GFA family protein</fullName>
    </submittedName>
</protein>
<keyword evidence="3" id="KW-0862">Zinc</keyword>
<dbReference type="EMBL" id="SRLE01000006">
    <property type="protein sequence ID" value="TGD74345.1"/>
    <property type="molecule type" value="Genomic_DNA"/>
</dbReference>
<dbReference type="RefSeq" id="WP_135443195.1">
    <property type="nucleotide sequence ID" value="NZ_SRLE01000006.1"/>
</dbReference>
<dbReference type="SUPFAM" id="SSF51316">
    <property type="entry name" value="Mss4-like"/>
    <property type="match status" value="1"/>
</dbReference>
<dbReference type="PROSITE" id="PS51891">
    <property type="entry name" value="CENP_V_GFA"/>
    <property type="match status" value="1"/>
</dbReference>
<evidence type="ECO:0000313" key="7">
    <source>
        <dbReference type="Proteomes" id="UP000298050"/>
    </source>
</evidence>
<dbReference type="Gene3D" id="3.90.1590.10">
    <property type="entry name" value="glutathione-dependent formaldehyde- activating enzyme (gfa)"/>
    <property type="match status" value="1"/>
</dbReference>
<dbReference type="GO" id="GO:0016846">
    <property type="term" value="F:carbon-sulfur lyase activity"/>
    <property type="evidence" value="ECO:0007669"/>
    <property type="project" value="InterPro"/>
</dbReference>
<keyword evidence="4" id="KW-0456">Lyase</keyword>
<dbReference type="GO" id="GO:0046872">
    <property type="term" value="F:metal ion binding"/>
    <property type="evidence" value="ECO:0007669"/>
    <property type="project" value="UniProtKB-KW"/>
</dbReference>
<evidence type="ECO:0000313" key="6">
    <source>
        <dbReference type="EMBL" id="TGD74345.1"/>
    </source>
</evidence>
<evidence type="ECO:0000256" key="4">
    <source>
        <dbReference type="ARBA" id="ARBA00023239"/>
    </source>
</evidence>
<dbReference type="PANTHER" id="PTHR33337:SF40">
    <property type="entry name" value="CENP-V_GFA DOMAIN-CONTAINING PROTEIN-RELATED"/>
    <property type="match status" value="1"/>
</dbReference>
<reference evidence="6 7" key="1">
    <citation type="submission" date="2019-04" db="EMBL/GenBank/DDBJ databases">
        <title>Taxonomy of novel Haliea sp. from mangrove soil of West Coast of India.</title>
        <authorList>
            <person name="Verma A."/>
            <person name="Kumar P."/>
            <person name="Krishnamurthi S."/>
        </authorList>
    </citation>
    <scope>NUCLEOTIDE SEQUENCE [LARGE SCALE GENOMIC DNA]</scope>
    <source>
        <strain evidence="6 7">SAOS-164</strain>
    </source>
</reference>
<dbReference type="Proteomes" id="UP000298050">
    <property type="component" value="Unassembled WGS sequence"/>
</dbReference>
<accession>A0A4Z0M4W5</accession>
<sequence length="134" mass="14361">MAVFGSCLCGQVSFSVEGVFDKFFICHCSYCRKDTGSAYAANLFAHADSLTWLSGEGDVRDFNLEGTRHVKSFCANCGSALPNTSMGGNICIVPAGSLDGDVPIPPQAHIFFARQASWEESLGHIPSFPDFPDS</sequence>
<evidence type="ECO:0000256" key="1">
    <source>
        <dbReference type="ARBA" id="ARBA00005495"/>
    </source>
</evidence>
<keyword evidence="2" id="KW-0479">Metal-binding</keyword>
<feature type="domain" description="CENP-V/GFA" evidence="5">
    <location>
        <begin position="3"/>
        <end position="119"/>
    </location>
</feature>
<keyword evidence="7" id="KW-1185">Reference proteome</keyword>
<evidence type="ECO:0000259" key="5">
    <source>
        <dbReference type="PROSITE" id="PS51891"/>
    </source>
</evidence>
<gene>
    <name evidence="6" type="ORF">E4634_09535</name>
</gene>
<dbReference type="AlphaFoldDB" id="A0A4Z0M4W5"/>
<evidence type="ECO:0000256" key="2">
    <source>
        <dbReference type="ARBA" id="ARBA00022723"/>
    </source>
</evidence>
<name>A0A4Z0M4W5_9GAMM</name>